<evidence type="ECO:0000313" key="1">
    <source>
        <dbReference type="EMBL" id="UUX59383.1"/>
    </source>
</evidence>
<reference evidence="1" key="1">
    <citation type="journal article" date="2022" name="Pest Manag. Sci.">
        <title>Glutamicibacter halophytocola-mediated host fitness of potato tuber moth on Solanaceae crops.</title>
        <authorList>
            <person name="Wang W."/>
            <person name="Xiao G."/>
            <person name="Du G."/>
            <person name="Chang L."/>
            <person name="Yang Y."/>
            <person name="Ye J."/>
            <person name="Chen B."/>
        </authorList>
    </citation>
    <scope>NUCLEOTIDE SEQUENCE</scope>
    <source>
        <strain evidence="1">S2</strain>
    </source>
</reference>
<gene>
    <name evidence="1" type="ORF">NUH22_01700</name>
</gene>
<dbReference type="RefSeq" id="WP_171919634.1">
    <property type="nucleotide sequence ID" value="NZ_CP012750.1"/>
</dbReference>
<organism evidence="1 2">
    <name type="scientific">Glutamicibacter halophytocola</name>
    <dbReference type="NCBI Taxonomy" id="1933880"/>
    <lineage>
        <taxon>Bacteria</taxon>
        <taxon>Bacillati</taxon>
        <taxon>Actinomycetota</taxon>
        <taxon>Actinomycetes</taxon>
        <taxon>Micrococcales</taxon>
        <taxon>Micrococcaceae</taxon>
        <taxon>Glutamicibacter</taxon>
    </lineage>
</organism>
<accession>A0AA95BTY2</accession>
<evidence type="ECO:0000313" key="2">
    <source>
        <dbReference type="Proteomes" id="UP001060018"/>
    </source>
</evidence>
<name>A0AA95BTY2_9MICC</name>
<sequence>MDCELAALGVLLALLGAGELLCAGVDFTGAEDLALGTDVVEACGTAVSRTAEDVALGVALAAGLLLGASRAWGDEAAQLVQAPMAAASGSAIKAMPRRCVESPVRSAICPFAV</sequence>
<proteinExistence type="predicted"/>
<dbReference type="Proteomes" id="UP001060018">
    <property type="component" value="Chromosome"/>
</dbReference>
<protein>
    <submittedName>
        <fullName evidence="1">Uncharacterized protein</fullName>
    </submittedName>
</protein>
<dbReference type="AlphaFoldDB" id="A0AA95BTY2"/>
<dbReference type="EMBL" id="CP102487">
    <property type="protein sequence ID" value="UUX59383.1"/>
    <property type="molecule type" value="Genomic_DNA"/>
</dbReference>